<evidence type="ECO:0000256" key="6">
    <source>
        <dbReference type="ARBA" id="ARBA00022989"/>
    </source>
</evidence>
<evidence type="ECO:0000256" key="5">
    <source>
        <dbReference type="ARBA" id="ARBA00022692"/>
    </source>
</evidence>
<name>A0ABT0IZ67_9MICO</name>
<dbReference type="InterPro" id="IPR004688">
    <property type="entry name" value="Ni/Co_transpt"/>
</dbReference>
<sequence>MTRTVLVVTALHVVGIGGLAATLALDGGAGAITLVMALTAYGLGLRHAFDADHIATIDNTTRRLVREGRDARGVGLWFSLGHSTVVVGAALLLAVGVQALAPALEDESSPWRRFTGVWGPVVSGTFLLAIAVVNLLMLRRALRAAPSAARGGDRHHHDVEAVGGPVSWALRRFSWATDRPGRMYGVGLVFGLGFDTATEIGLLAMTASAALGQVPWYAPLPLAVLFAAGMSLLDSLQGSAARRAYAQAGSGVGVVGGRRRLRYDVLVTGVSAAAAVGIGGVTLVQVAAEHVPALSRLPGASVGLEPYGLVLAGVLLVAWLVALLGLRQPRAEA</sequence>
<evidence type="ECO:0000313" key="9">
    <source>
        <dbReference type="EMBL" id="MCK9792545.1"/>
    </source>
</evidence>
<evidence type="ECO:0000313" key="10">
    <source>
        <dbReference type="Proteomes" id="UP001651050"/>
    </source>
</evidence>
<feature type="transmembrane region" description="Helical" evidence="8">
    <location>
        <begin position="117"/>
        <end position="138"/>
    </location>
</feature>
<reference evidence="9 10" key="1">
    <citation type="submission" date="2022-02" db="EMBL/GenBank/DDBJ databases">
        <title>The car tank lid bacteriome: a reservoir of bacteria with potential in bioremediation of fuel.</title>
        <authorList>
            <person name="Vidal-Verdu A."/>
            <person name="Gomez-Martinez D."/>
            <person name="Latorre-Perez A."/>
            <person name="Pereto J."/>
            <person name="Porcar M."/>
        </authorList>
    </citation>
    <scope>NUCLEOTIDE SEQUENCE [LARGE SCALE GENOMIC DNA]</scope>
    <source>
        <strain evidence="9 10">4D.3</strain>
    </source>
</reference>
<feature type="transmembrane region" description="Helical" evidence="8">
    <location>
        <begin position="265"/>
        <end position="287"/>
    </location>
</feature>
<evidence type="ECO:0000256" key="1">
    <source>
        <dbReference type="ARBA" id="ARBA00004127"/>
    </source>
</evidence>
<keyword evidence="5 8" id="KW-0812">Transmembrane</keyword>
<feature type="transmembrane region" description="Helical" evidence="8">
    <location>
        <begin position="216"/>
        <end position="233"/>
    </location>
</feature>
<evidence type="ECO:0000256" key="2">
    <source>
        <dbReference type="ARBA" id="ARBA00010892"/>
    </source>
</evidence>
<dbReference type="Pfam" id="PF03824">
    <property type="entry name" value="NicO"/>
    <property type="match status" value="1"/>
</dbReference>
<evidence type="ECO:0000256" key="8">
    <source>
        <dbReference type="RuleBase" id="RU362101"/>
    </source>
</evidence>
<evidence type="ECO:0000256" key="7">
    <source>
        <dbReference type="ARBA" id="ARBA00023136"/>
    </source>
</evidence>
<organism evidence="9 10">
    <name type="scientific">Isoptericola peretonis</name>
    <dbReference type="NCBI Taxonomy" id="2918523"/>
    <lineage>
        <taxon>Bacteria</taxon>
        <taxon>Bacillati</taxon>
        <taxon>Actinomycetota</taxon>
        <taxon>Actinomycetes</taxon>
        <taxon>Micrococcales</taxon>
        <taxon>Promicromonosporaceae</taxon>
        <taxon>Isoptericola</taxon>
    </lineage>
</organism>
<evidence type="ECO:0000256" key="4">
    <source>
        <dbReference type="ARBA" id="ARBA00022596"/>
    </source>
</evidence>
<evidence type="ECO:0000256" key="3">
    <source>
        <dbReference type="ARBA" id="ARBA00022448"/>
    </source>
</evidence>
<accession>A0ABT0IZ67</accession>
<dbReference type="PANTHER" id="PTHR31611:SF0">
    <property type="entry name" value="HIGH-AFFINITY NICKEL TRANSPORT PROTEIN NIC1"/>
    <property type="match status" value="1"/>
</dbReference>
<dbReference type="EMBL" id="JALQCY010000001">
    <property type="protein sequence ID" value="MCK9792545.1"/>
    <property type="molecule type" value="Genomic_DNA"/>
</dbReference>
<protein>
    <recommendedName>
        <fullName evidence="8">Nickel/cobalt efflux system</fullName>
    </recommendedName>
</protein>
<dbReference type="RefSeq" id="WP_416342418.1">
    <property type="nucleotide sequence ID" value="NZ_JALQCY010000001.1"/>
</dbReference>
<feature type="transmembrane region" description="Helical" evidence="8">
    <location>
        <begin position="181"/>
        <end position="204"/>
    </location>
</feature>
<feature type="transmembrane region" description="Helical" evidence="8">
    <location>
        <begin position="30"/>
        <end position="49"/>
    </location>
</feature>
<dbReference type="Proteomes" id="UP001651050">
    <property type="component" value="Unassembled WGS sequence"/>
</dbReference>
<comment type="subcellular location">
    <subcellularLocation>
        <location evidence="8">Cell membrane</location>
        <topology evidence="8">Multi-pass membrane protein</topology>
    </subcellularLocation>
    <subcellularLocation>
        <location evidence="1">Endomembrane system</location>
        <topology evidence="1">Multi-pass membrane protein</topology>
    </subcellularLocation>
</comment>
<comment type="caution">
    <text evidence="9">The sequence shown here is derived from an EMBL/GenBank/DDBJ whole genome shotgun (WGS) entry which is preliminary data.</text>
</comment>
<keyword evidence="7 8" id="KW-0472">Membrane</keyword>
<comment type="similarity">
    <text evidence="2 8">Belongs to the NiCoT transporter (TC 2.A.52) family.</text>
</comment>
<feature type="transmembrane region" description="Helical" evidence="8">
    <location>
        <begin position="74"/>
        <end position="97"/>
    </location>
</feature>
<dbReference type="InterPro" id="IPR011541">
    <property type="entry name" value="Ni/Co_transpt_high_affinity"/>
</dbReference>
<keyword evidence="10" id="KW-1185">Reference proteome</keyword>
<feature type="transmembrane region" description="Helical" evidence="8">
    <location>
        <begin position="307"/>
        <end position="326"/>
    </location>
</feature>
<keyword evidence="4" id="KW-0533">Nickel</keyword>
<gene>
    <name evidence="9" type="ORF">M1843_02135</name>
</gene>
<proteinExistence type="inferred from homology"/>
<keyword evidence="3 8" id="KW-0813">Transport</keyword>
<keyword evidence="6 8" id="KW-1133">Transmembrane helix</keyword>
<dbReference type="PANTHER" id="PTHR31611">
    <property type="entry name" value="HIGH-AFFINITY NICKEL TRANSPORT PROTEIN NIC1"/>
    <property type="match status" value="1"/>
</dbReference>